<proteinExistence type="predicted"/>
<dbReference type="PANTHER" id="PTHR42731:SF1">
    <property type="entry name" value="RADICAL SAM DOMAIN PROTEIN"/>
    <property type="match status" value="1"/>
</dbReference>
<keyword evidence="3" id="KW-1185">Reference proteome</keyword>
<organism evidence="2 3">
    <name type="scientific">Anaerospora hongkongensis</name>
    <dbReference type="NCBI Taxonomy" id="244830"/>
    <lineage>
        <taxon>Bacteria</taxon>
        <taxon>Bacillati</taxon>
        <taxon>Bacillota</taxon>
        <taxon>Negativicutes</taxon>
        <taxon>Selenomonadales</taxon>
        <taxon>Sporomusaceae</taxon>
        <taxon>Anaerospora</taxon>
    </lineage>
</organism>
<dbReference type="EMBL" id="SLUI01000008">
    <property type="protein sequence ID" value="TCL36474.1"/>
    <property type="molecule type" value="Genomic_DNA"/>
</dbReference>
<dbReference type="SFLD" id="SFLDG01082">
    <property type="entry name" value="B12-binding_domain_containing"/>
    <property type="match status" value="1"/>
</dbReference>
<dbReference type="Proteomes" id="UP000295063">
    <property type="component" value="Unassembled WGS sequence"/>
</dbReference>
<dbReference type="PANTHER" id="PTHR42731">
    <property type="entry name" value="SLL1084 PROTEIN"/>
    <property type="match status" value="1"/>
</dbReference>
<dbReference type="Pfam" id="PF19864">
    <property type="entry name" value="Radical_SAM_N2"/>
    <property type="match status" value="1"/>
</dbReference>
<dbReference type="InterPro" id="IPR023862">
    <property type="entry name" value="CHP03960_rSAM"/>
</dbReference>
<dbReference type="SFLD" id="SFLDS00029">
    <property type="entry name" value="Radical_SAM"/>
    <property type="match status" value="1"/>
</dbReference>
<feature type="domain" description="Radical SAM core" evidence="1">
    <location>
        <begin position="255"/>
        <end position="491"/>
    </location>
</feature>
<protein>
    <submittedName>
        <fullName evidence="2">Radical SAM family uncharacterized protein</fullName>
    </submittedName>
</protein>
<dbReference type="NCBIfam" id="TIGR03960">
    <property type="entry name" value="rSAM_fuse_unch"/>
    <property type="match status" value="1"/>
</dbReference>
<dbReference type="InterPro" id="IPR006638">
    <property type="entry name" value="Elp3/MiaA/NifB-like_rSAM"/>
</dbReference>
<dbReference type="InterPro" id="IPR023404">
    <property type="entry name" value="rSAM_horseshoe"/>
</dbReference>
<dbReference type="RefSeq" id="WP_132081172.1">
    <property type="nucleotide sequence ID" value="NZ_SLUI01000008.1"/>
</dbReference>
<sequence>MIQLDPAILNRVSKPSRYTGHEWNSIKKDHETVDVTFALAFPDVYEVGMSHLGLKILYHILNRRPDTAAERVFAPWVDMEAEMRAADIPLHTLESFRPVKEFDVVGFTLQYELSYTNIINMLDLAGIPLLSAERTDEHPFIIVGGPCSYNGEPIADFIDFFSLGESEEAIEEIAECVAAWKKAGKPEGRQGLLRKIAQFEGIYVPAFYDVSYHQDGTLEKIAPNRPEAKAKIVKRIVKDLETVDYPTKPVMPYLDVVHDRAVIELFRGCTRGCRFCQAGMLYRPVRERKPETLLKQAQQIIDNTGYSEISLTSLSSADYSCLHELVTKLIEQFKDQGVSVSLPSLRIDSFSIQLAQEVQQVRKSGLTFAPEAGSQRLRDVINKGVTEKNFEDAVSSAFQAGWSSVKLYFMIGLPTETDEDIKGIADLAYKVLDLYREVKGKRGAKVTIGVSSFVPKSHTAFQWFGQNTVAEIERKQQYLRSLIRDRNISYNYHDARTSFLEGVFARGDRRLSQVILAAWRNGAKYDGWTEHFRYDVWMQAFADVGLDPAFYANRERSNDELLPWDHLESAVHKEYLLQEYDRAVAQDATIDCRRDVCGTCGVCPDLGVAVIDWEARA</sequence>
<dbReference type="SUPFAM" id="SSF102114">
    <property type="entry name" value="Radical SAM enzymes"/>
    <property type="match status" value="1"/>
</dbReference>
<dbReference type="CDD" id="cd01335">
    <property type="entry name" value="Radical_SAM"/>
    <property type="match status" value="1"/>
</dbReference>
<dbReference type="InterPro" id="IPR045784">
    <property type="entry name" value="Radical_SAM_N2"/>
</dbReference>
<name>A0A4R1PXF2_9FIRM</name>
<dbReference type="GO" id="GO:0003824">
    <property type="term" value="F:catalytic activity"/>
    <property type="evidence" value="ECO:0007669"/>
    <property type="project" value="InterPro"/>
</dbReference>
<dbReference type="GO" id="GO:0051536">
    <property type="term" value="F:iron-sulfur cluster binding"/>
    <property type="evidence" value="ECO:0007669"/>
    <property type="project" value="InterPro"/>
</dbReference>
<dbReference type="SMART" id="SM00729">
    <property type="entry name" value="Elp3"/>
    <property type="match status" value="1"/>
</dbReference>
<dbReference type="InterPro" id="IPR058240">
    <property type="entry name" value="rSAM_sf"/>
</dbReference>
<comment type="caution">
    <text evidence="2">The sequence shown here is derived from an EMBL/GenBank/DDBJ whole genome shotgun (WGS) entry which is preliminary data.</text>
</comment>
<evidence type="ECO:0000313" key="2">
    <source>
        <dbReference type="EMBL" id="TCL36474.1"/>
    </source>
</evidence>
<gene>
    <name evidence="2" type="ORF">EV210_108114</name>
</gene>
<dbReference type="PROSITE" id="PS51918">
    <property type="entry name" value="RADICAL_SAM"/>
    <property type="match status" value="1"/>
</dbReference>
<dbReference type="OrthoDB" id="9806827at2"/>
<reference evidence="2 3" key="1">
    <citation type="submission" date="2019-03" db="EMBL/GenBank/DDBJ databases">
        <title>Genomic Encyclopedia of Type Strains, Phase IV (KMG-IV): sequencing the most valuable type-strain genomes for metagenomic binning, comparative biology and taxonomic classification.</title>
        <authorList>
            <person name="Goeker M."/>
        </authorList>
    </citation>
    <scope>NUCLEOTIDE SEQUENCE [LARGE SCALE GENOMIC DNA]</scope>
    <source>
        <strain evidence="2 3">DSM 15969</strain>
    </source>
</reference>
<evidence type="ECO:0000259" key="1">
    <source>
        <dbReference type="PROSITE" id="PS51918"/>
    </source>
</evidence>
<evidence type="ECO:0000313" key="3">
    <source>
        <dbReference type="Proteomes" id="UP000295063"/>
    </source>
</evidence>
<accession>A0A4R1PXF2</accession>
<dbReference type="Gene3D" id="3.80.30.20">
    <property type="entry name" value="tm_1862 like domain"/>
    <property type="match status" value="1"/>
</dbReference>
<dbReference type="InterPro" id="IPR007197">
    <property type="entry name" value="rSAM"/>
</dbReference>
<dbReference type="Pfam" id="PF04055">
    <property type="entry name" value="Radical_SAM"/>
    <property type="match status" value="1"/>
</dbReference>
<dbReference type="AlphaFoldDB" id="A0A4R1PXF2"/>